<dbReference type="EMBL" id="CAADFH010000015">
    <property type="protein sequence ID" value="VFJ91356.1"/>
    <property type="molecule type" value="Genomic_DNA"/>
</dbReference>
<dbReference type="Pfam" id="PF13175">
    <property type="entry name" value="AAA_15"/>
    <property type="match status" value="1"/>
</dbReference>
<sequence>MKIQIHDFGPIHRFECDLGKDLHLIVGENNVGKSYGITVVYLLLKALMESQDALDSTEFLHERVTQLPEEIFGRVSALNAGDEADIGDIFREEIIRLLKDTFLKRFRDYIGETYGPIDHVTNKFSGKSPRIRLVFAGAEIDIGVAKPEKVLEVKELTIGSSIALRCVAENRPPDYEADNIIVYHDGRDYGRFKVAFIVACAHFFGKMLKDALSGIRDIHYLPALRSAAYQVLSASRGFRAALSGSRALPNADDKNKREDEWLLPDGELFKNPTVKIQDQLINTFESQIESLDISTPLNDYFRELSEIKPDKNSQGNDPIHGIAKDIEQDILGGSVEFDGETRQMFYTPRGTDLRLDVDCASSMVSELSPLVAFLRYIVADPRATVRASSSDMGKEDNPPKTLVFMEEPEAHLHPVNQARLMNAFAALIFAADVKIFLTSHSNYLFTKLNNLILAGKIDVDTVEAHVFKWSETGSEAFPPLAVDKFGIDDDNFVDLAEELYEEKLDLIEQVNADVE</sequence>
<proteinExistence type="predicted"/>
<reference evidence="2" key="1">
    <citation type="submission" date="2019-02" db="EMBL/GenBank/DDBJ databases">
        <authorList>
            <person name="Gruber-Vodicka R. H."/>
            <person name="Seah K. B. B."/>
        </authorList>
    </citation>
    <scope>NUCLEOTIDE SEQUENCE</scope>
    <source>
        <strain evidence="2">BECK_M6</strain>
    </source>
</reference>
<protein>
    <submittedName>
        <fullName evidence="2">AAA domain-containing protein, putative AbiEii toxin, Type IV TA system</fullName>
    </submittedName>
</protein>
<dbReference type="Gene3D" id="3.40.50.300">
    <property type="entry name" value="P-loop containing nucleotide triphosphate hydrolases"/>
    <property type="match status" value="2"/>
</dbReference>
<organism evidence="2">
    <name type="scientific">Candidatus Kentrum sp. LFY</name>
    <dbReference type="NCBI Taxonomy" id="2126342"/>
    <lineage>
        <taxon>Bacteria</taxon>
        <taxon>Pseudomonadati</taxon>
        <taxon>Pseudomonadota</taxon>
        <taxon>Gammaproteobacteria</taxon>
        <taxon>Candidatus Kentrum</taxon>
    </lineage>
</organism>
<feature type="domain" description="Endonuclease GajA/Old nuclease/RecF-like AAA" evidence="1">
    <location>
        <begin position="284"/>
        <end position="444"/>
    </location>
</feature>
<dbReference type="AlphaFoldDB" id="A0A450UFM4"/>
<dbReference type="InterPro" id="IPR041685">
    <property type="entry name" value="AAA_GajA/Old/RecF-like"/>
</dbReference>
<dbReference type="InterPro" id="IPR051396">
    <property type="entry name" value="Bact_Antivir_Def_Nuclease"/>
</dbReference>
<gene>
    <name evidence="2" type="ORF">BECKLFY1418A_GA0070994_101529</name>
</gene>
<name>A0A450UFM4_9GAMM</name>
<dbReference type="PANTHER" id="PTHR43581">
    <property type="entry name" value="ATP/GTP PHOSPHATASE"/>
    <property type="match status" value="1"/>
</dbReference>
<evidence type="ECO:0000259" key="1">
    <source>
        <dbReference type="Pfam" id="PF13175"/>
    </source>
</evidence>
<accession>A0A450UFM4</accession>
<dbReference type="InterPro" id="IPR027417">
    <property type="entry name" value="P-loop_NTPase"/>
</dbReference>
<dbReference type="SUPFAM" id="SSF52540">
    <property type="entry name" value="P-loop containing nucleoside triphosphate hydrolases"/>
    <property type="match status" value="1"/>
</dbReference>
<evidence type="ECO:0000313" key="2">
    <source>
        <dbReference type="EMBL" id="VFJ91356.1"/>
    </source>
</evidence>
<dbReference type="PANTHER" id="PTHR43581:SF2">
    <property type="entry name" value="EXCINUCLEASE ATPASE SUBUNIT"/>
    <property type="match status" value="1"/>
</dbReference>